<organism evidence="3 4">
    <name type="scientific">Penicillium bovifimosum</name>
    <dbReference type="NCBI Taxonomy" id="126998"/>
    <lineage>
        <taxon>Eukaryota</taxon>
        <taxon>Fungi</taxon>
        <taxon>Dikarya</taxon>
        <taxon>Ascomycota</taxon>
        <taxon>Pezizomycotina</taxon>
        <taxon>Eurotiomycetes</taxon>
        <taxon>Eurotiomycetidae</taxon>
        <taxon>Eurotiales</taxon>
        <taxon>Aspergillaceae</taxon>
        <taxon>Penicillium</taxon>
    </lineage>
</organism>
<dbReference type="OrthoDB" id="2906425at2759"/>
<reference evidence="3" key="2">
    <citation type="journal article" date="2023" name="IMA Fungus">
        <title>Comparative genomic study of the Penicillium genus elucidates a diverse pangenome and 15 lateral gene transfer events.</title>
        <authorList>
            <person name="Petersen C."/>
            <person name="Sorensen T."/>
            <person name="Nielsen M.R."/>
            <person name="Sondergaard T.E."/>
            <person name="Sorensen J.L."/>
            <person name="Fitzpatrick D.A."/>
            <person name="Frisvad J.C."/>
            <person name="Nielsen K.L."/>
        </authorList>
    </citation>
    <scope>NUCLEOTIDE SEQUENCE</scope>
    <source>
        <strain evidence="3">IBT 22155</strain>
    </source>
</reference>
<gene>
    <name evidence="3" type="ORF">N7515_009040</name>
</gene>
<proteinExistence type="predicted"/>
<dbReference type="InterPro" id="IPR051678">
    <property type="entry name" value="AGP_Transferase"/>
</dbReference>
<dbReference type="PANTHER" id="PTHR21310">
    <property type="entry name" value="AMINOGLYCOSIDE PHOSPHOTRANSFERASE-RELATED-RELATED"/>
    <property type="match status" value="1"/>
</dbReference>
<dbReference type="Proteomes" id="UP001149079">
    <property type="component" value="Unassembled WGS sequence"/>
</dbReference>
<dbReference type="Pfam" id="PF01636">
    <property type="entry name" value="APH"/>
    <property type="match status" value="1"/>
</dbReference>
<accession>A0A9W9GJM7</accession>
<dbReference type="EMBL" id="JAPQKL010000007">
    <property type="protein sequence ID" value="KAJ5121079.1"/>
    <property type="molecule type" value="Genomic_DNA"/>
</dbReference>
<comment type="caution">
    <text evidence="3">The sequence shown here is derived from an EMBL/GenBank/DDBJ whole genome shotgun (WGS) entry which is preliminary data.</text>
</comment>
<feature type="domain" description="Aminoglycoside phosphotransferase" evidence="2">
    <location>
        <begin position="10"/>
        <end position="206"/>
    </location>
</feature>
<dbReference type="AlphaFoldDB" id="A0A9W9GJM7"/>
<feature type="region of interest" description="Disordered" evidence="1">
    <location>
        <begin position="264"/>
        <end position="338"/>
    </location>
</feature>
<dbReference type="InterPro" id="IPR002575">
    <property type="entry name" value="Aminoglycoside_PTrfase"/>
</dbReference>
<evidence type="ECO:0000313" key="4">
    <source>
        <dbReference type="Proteomes" id="UP001149079"/>
    </source>
</evidence>
<dbReference type="Gene3D" id="3.90.1200.10">
    <property type="match status" value="1"/>
</dbReference>
<name>A0A9W9GJM7_9EURO</name>
<evidence type="ECO:0000256" key="1">
    <source>
        <dbReference type="SAM" id="MobiDB-lite"/>
    </source>
</evidence>
<dbReference type="PANTHER" id="PTHR21310:SF15">
    <property type="entry name" value="AMINOGLYCOSIDE PHOSPHOTRANSFERASE DOMAIN-CONTAINING PROTEIN"/>
    <property type="match status" value="1"/>
</dbReference>
<evidence type="ECO:0000259" key="2">
    <source>
        <dbReference type="Pfam" id="PF01636"/>
    </source>
</evidence>
<keyword evidence="4" id="KW-1185">Reference proteome</keyword>
<protein>
    <recommendedName>
        <fullName evidence="2">Aminoglycoside phosphotransferase domain-containing protein</fullName>
    </recommendedName>
</protein>
<dbReference type="GeneID" id="81408954"/>
<dbReference type="SUPFAM" id="SSF56112">
    <property type="entry name" value="Protein kinase-like (PK-like)"/>
    <property type="match status" value="1"/>
</dbReference>
<dbReference type="InterPro" id="IPR011009">
    <property type="entry name" value="Kinase-like_dom_sf"/>
</dbReference>
<evidence type="ECO:0000313" key="3">
    <source>
        <dbReference type="EMBL" id="KAJ5121079.1"/>
    </source>
</evidence>
<dbReference type="RefSeq" id="XP_056517583.1">
    <property type="nucleotide sequence ID" value="XM_056669784.1"/>
</dbReference>
<sequence length="338" mass="38889">MIKGPCPSSELAALKYVAEHTSIPVPKDFNAHYYDDNLYIEMEYVRGMNLETAFYRNHLSQEQTKYIVAEVAGYISQLRKLEPPREGIVASATHDEVMDHRIGSDTFGPFSSHDGFHSYIRAGVSIENCAKSIGPEVTECHTRRYRSCFAHADLAPRNIMVDNGKVSAIVDWQFGGWYPEYWEYTKAHYGPINLPEWYEGFGNATERYDDELTAERTFVVDAGRRLGALQALAADPPKQARRNVYRLRFVQKYLESQGEISSLTEELDRRTGPTNWTDELDRRTGPTNWTDELDRRTGPTNWTDELDRRTGPTNWTDELDRRTGPTNWTDELDRRTGE</sequence>
<reference evidence="3" key="1">
    <citation type="submission" date="2022-11" db="EMBL/GenBank/DDBJ databases">
        <authorList>
            <person name="Petersen C."/>
        </authorList>
    </citation>
    <scope>NUCLEOTIDE SEQUENCE</scope>
    <source>
        <strain evidence="3">IBT 22155</strain>
    </source>
</reference>